<dbReference type="AlphaFoldDB" id="A0A919CII2"/>
<evidence type="ECO:0000313" key="10">
    <source>
        <dbReference type="Proteomes" id="UP000644693"/>
    </source>
</evidence>
<dbReference type="RefSeq" id="WP_189474888.1">
    <property type="nucleotide sequence ID" value="NZ_BMYM01000001.1"/>
</dbReference>
<keyword evidence="4" id="KW-1003">Cell membrane</keyword>
<evidence type="ECO:0000256" key="3">
    <source>
        <dbReference type="ARBA" id="ARBA00022448"/>
    </source>
</evidence>
<organism evidence="9 10">
    <name type="scientific">Parahalioglobus pacificus</name>
    <dbReference type="NCBI Taxonomy" id="930806"/>
    <lineage>
        <taxon>Bacteria</taxon>
        <taxon>Pseudomonadati</taxon>
        <taxon>Pseudomonadota</taxon>
        <taxon>Gammaproteobacteria</taxon>
        <taxon>Cellvibrionales</taxon>
        <taxon>Halieaceae</taxon>
        <taxon>Parahalioglobus</taxon>
    </lineage>
</organism>
<evidence type="ECO:0000256" key="5">
    <source>
        <dbReference type="ARBA" id="ARBA00022692"/>
    </source>
</evidence>
<keyword evidence="10" id="KW-1185">Reference proteome</keyword>
<comment type="similarity">
    <text evidence="2">Belongs to the autoinducer-2 exporter (AI-2E) (TC 2.A.86) family.</text>
</comment>
<dbReference type="InterPro" id="IPR002549">
    <property type="entry name" value="AI-2E-like"/>
</dbReference>
<feature type="transmembrane region" description="Helical" evidence="8">
    <location>
        <begin position="291"/>
        <end position="312"/>
    </location>
</feature>
<accession>A0A919CII2</accession>
<evidence type="ECO:0000256" key="1">
    <source>
        <dbReference type="ARBA" id="ARBA00004651"/>
    </source>
</evidence>
<evidence type="ECO:0000256" key="7">
    <source>
        <dbReference type="ARBA" id="ARBA00023136"/>
    </source>
</evidence>
<sequence>MSNETPEGQQSAPFDPLFVRNMVESFLRIGLLLILLSMSYDIIKPFTVPIIWGAIIGIAAFPLVKWLEGKLGGKRGLSATLVSLLFILALVIPTWQVTEALMGSVKGLSTAIQDGTLQVPPPSPKIAELPLVGEKLYSAWASANADLESVLLKSAPQIQEYTSGLLKRVGNSLAGVLLFVVSIAVAGGFMAYAESCARLAHRFFVRVGGLQPGGEWASLAVATVRSVLKGVIGVAVIQAILVGIGFVVMGIPGAPIWTAVVLFLAIAQLPALIVVLPIIAYAFSAYDTTPAIIFTVWSLLAGASDNVLKPILMGRGVDIPMPVILIGAIGGMVASGIIGLFAGAVVLSILYKLFVLWLDQQPQQ</sequence>
<name>A0A919CII2_9GAMM</name>
<keyword evidence="3" id="KW-0813">Transport</keyword>
<dbReference type="PANTHER" id="PTHR21716:SF67">
    <property type="entry name" value="TRANSPORT PROTEIN YDIK-RELATED"/>
    <property type="match status" value="1"/>
</dbReference>
<dbReference type="GO" id="GO:0005886">
    <property type="term" value="C:plasma membrane"/>
    <property type="evidence" value="ECO:0007669"/>
    <property type="project" value="UniProtKB-SubCell"/>
</dbReference>
<dbReference type="PANTHER" id="PTHR21716">
    <property type="entry name" value="TRANSMEMBRANE PROTEIN"/>
    <property type="match status" value="1"/>
</dbReference>
<feature type="transmembrane region" description="Helical" evidence="8">
    <location>
        <begin position="257"/>
        <end position="279"/>
    </location>
</feature>
<keyword evidence="6 8" id="KW-1133">Transmembrane helix</keyword>
<proteinExistence type="inferred from homology"/>
<comment type="subcellular location">
    <subcellularLocation>
        <location evidence="1">Cell membrane</location>
        <topology evidence="1">Multi-pass membrane protein</topology>
    </subcellularLocation>
</comment>
<dbReference type="EMBL" id="BMYM01000001">
    <property type="protein sequence ID" value="GHD27231.1"/>
    <property type="molecule type" value="Genomic_DNA"/>
</dbReference>
<evidence type="ECO:0000256" key="2">
    <source>
        <dbReference type="ARBA" id="ARBA00009773"/>
    </source>
</evidence>
<feature type="transmembrane region" description="Helical" evidence="8">
    <location>
        <begin position="49"/>
        <end position="67"/>
    </location>
</feature>
<dbReference type="Proteomes" id="UP000644693">
    <property type="component" value="Unassembled WGS sequence"/>
</dbReference>
<evidence type="ECO:0000256" key="6">
    <source>
        <dbReference type="ARBA" id="ARBA00022989"/>
    </source>
</evidence>
<feature type="transmembrane region" description="Helical" evidence="8">
    <location>
        <begin position="231"/>
        <end position="251"/>
    </location>
</feature>
<feature type="transmembrane region" description="Helical" evidence="8">
    <location>
        <begin position="79"/>
        <end position="98"/>
    </location>
</feature>
<feature type="transmembrane region" description="Helical" evidence="8">
    <location>
        <begin position="324"/>
        <end position="351"/>
    </location>
</feature>
<evidence type="ECO:0000313" key="9">
    <source>
        <dbReference type="EMBL" id="GHD27231.1"/>
    </source>
</evidence>
<comment type="caution">
    <text evidence="9">The sequence shown here is derived from an EMBL/GenBank/DDBJ whole genome shotgun (WGS) entry which is preliminary data.</text>
</comment>
<evidence type="ECO:0000256" key="8">
    <source>
        <dbReference type="SAM" id="Phobius"/>
    </source>
</evidence>
<reference evidence="9" key="2">
    <citation type="submission" date="2020-09" db="EMBL/GenBank/DDBJ databases">
        <authorList>
            <person name="Sun Q."/>
            <person name="Kim S."/>
        </authorList>
    </citation>
    <scope>NUCLEOTIDE SEQUENCE</scope>
    <source>
        <strain evidence="9">KCTC 23430</strain>
    </source>
</reference>
<dbReference type="Pfam" id="PF01594">
    <property type="entry name" value="AI-2E_transport"/>
    <property type="match status" value="1"/>
</dbReference>
<gene>
    <name evidence="9" type="ORF">GCM10007053_05220</name>
</gene>
<keyword evidence="7 8" id="KW-0472">Membrane</keyword>
<reference evidence="9" key="1">
    <citation type="journal article" date="2014" name="Int. J. Syst. Evol. Microbiol.">
        <title>Complete genome sequence of Corynebacterium casei LMG S-19264T (=DSM 44701T), isolated from a smear-ripened cheese.</title>
        <authorList>
            <consortium name="US DOE Joint Genome Institute (JGI-PGF)"/>
            <person name="Walter F."/>
            <person name="Albersmeier A."/>
            <person name="Kalinowski J."/>
            <person name="Ruckert C."/>
        </authorList>
    </citation>
    <scope>NUCLEOTIDE SEQUENCE</scope>
    <source>
        <strain evidence="9">KCTC 23430</strain>
    </source>
</reference>
<protein>
    <submittedName>
        <fullName evidence="9">AI-2E family transporter</fullName>
    </submittedName>
</protein>
<keyword evidence="5 8" id="KW-0812">Transmembrane</keyword>
<feature type="transmembrane region" description="Helical" evidence="8">
    <location>
        <begin position="173"/>
        <end position="193"/>
    </location>
</feature>
<evidence type="ECO:0000256" key="4">
    <source>
        <dbReference type="ARBA" id="ARBA00022475"/>
    </source>
</evidence>